<dbReference type="Pfam" id="PF00005">
    <property type="entry name" value="ABC_tran"/>
    <property type="match status" value="1"/>
</dbReference>
<dbReference type="SMART" id="SM00382">
    <property type="entry name" value="AAA"/>
    <property type="match status" value="1"/>
</dbReference>
<dbReference type="RefSeq" id="WP_348815437.1">
    <property type="nucleotide sequence ID" value="NZ_CP098828.1"/>
</dbReference>
<reference evidence="5" key="1">
    <citation type="submission" date="2022-06" db="EMBL/GenBank/DDBJ databases">
        <title>A novel DMS-producing enzyme.</title>
        <authorList>
            <person name="Zhang Y."/>
        </authorList>
    </citation>
    <scope>NUCLEOTIDE SEQUENCE</scope>
    <source>
        <strain evidence="5">H10-59</strain>
    </source>
</reference>
<evidence type="ECO:0000256" key="2">
    <source>
        <dbReference type="ARBA" id="ARBA00022741"/>
    </source>
</evidence>
<organism evidence="5">
    <name type="scientific">Halomonas sp. H10-59</name>
    <dbReference type="NCBI Taxonomy" id="2950874"/>
    <lineage>
        <taxon>Bacteria</taxon>
        <taxon>Pseudomonadati</taxon>
        <taxon>Pseudomonadota</taxon>
        <taxon>Gammaproteobacteria</taxon>
        <taxon>Oceanospirillales</taxon>
        <taxon>Halomonadaceae</taxon>
        <taxon>Halomonas</taxon>
    </lineage>
</organism>
<keyword evidence="3 5" id="KW-0067">ATP-binding</keyword>
<evidence type="ECO:0000256" key="1">
    <source>
        <dbReference type="ARBA" id="ARBA00022448"/>
    </source>
</evidence>
<sequence>MSQTPDTRCHLPPTSPANPTGALVFDRVVISLDGAPLVSLNAQVAPGEVVSVMGPSGVGKSTLLAYAAGFLAPAFGAQGEVRLGDRRVTDLPASARRLGLLFQDALLFPHLSVAGNLAFGMPSSASRRERREAIEEALADIGLAGFGERDPATLSGGQRARVALMRTLLSRPQAMLLDEPFSKLDAALRQEMRDLVFQRIRDHRLPALLVTHDRADAEAAAGPIVELAAATEAPAGAAWQGARRASR</sequence>
<dbReference type="InterPro" id="IPR027417">
    <property type="entry name" value="P-loop_NTPase"/>
</dbReference>
<feature type="domain" description="ABC transporter" evidence="4">
    <location>
        <begin position="22"/>
        <end position="247"/>
    </location>
</feature>
<dbReference type="GO" id="GO:0016887">
    <property type="term" value="F:ATP hydrolysis activity"/>
    <property type="evidence" value="ECO:0007669"/>
    <property type="project" value="InterPro"/>
</dbReference>
<keyword evidence="1" id="KW-0813">Transport</keyword>
<dbReference type="PANTHER" id="PTHR42781:SF4">
    <property type="entry name" value="SPERMIDINE_PUTRESCINE IMPORT ATP-BINDING PROTEIN POTA"/>
    <property type="match status" value="1"/>
</dbReference>
<dbReference type="GO" id="GO:0005524">
    <property type="term" value="F:ATP binding"/>
    <property type="evidence" value="ECO:0007669"/>
    <property type="project" value="UniProtKB-KW"/>
</dbReference>
<dbReference type="Gene3D" id="3.40.50.300">
    <property type="entry name" value="P-loop containing nucleotide triphosphate hydrolases"/>
    <property type="match status" value="1"/>
</dbReference>
<accession>A0AAU7KWI9</accession>
<evidence type="ECO:0000256" key="3">
    <source>
        <dbReference type="ARBA" id="ARBA00022840"/>
    </source>
</evidence>
<dbReference type="PANTHER" id="PTHR42781">
    <property type="entry name" value="SPERMIDINE/PUTRESCINE IMPORT ATP-BINDING PROTEIN POTA"/>
    <property type="match status" value="1"/>
</dbReference>
<protein>
    <submittedName>
        <fullName evidence="5">ATP-binding cassette domain-containing protein</fullName>
    </submittedName>
</protein>
<dbReference type="InterPro" id="IPR003593">
    <property type="entry name" value="AAA+_ATPase"/>
</dbReference>
<evidence type="ECO:0000313" key="5">
    <source>
        <dbReference type="EMBL" id="XBO75949.1"/>
    </source>
</evidence>
<keyword evidence="2" id="KW-0547">Nucleotide-binding</keyword>
<dbReference type="InterPro" id="IPR050093">
    <property type="entry name" value="ABC_SmlMolc_Importer"/>
</dbReference>
<dbReference type="InterPro" id="IPR003439">
    <property type="entry name" value="ABC_transporter-like_ATP-bd"/>
</dbReference>
<evidence type="ECO:0000259" key="4">
    <source>
        <dbReference type="PROSITE" id="PS50893"/>
    </source>
</evidence>
<name>A0AAU7KWI9_9GAMM</name>
<dbReference type="SUPFAM" id="SSF52540">
    <property type="entry name" value="P-loop containing nucleoside triphosphate hydrolases"/>
    <property type="match status" value="1"/>
</dbReference>
<dbReference type="PROSITE" id="PS50893">
    <property type="entry name" value="ABC_TRANSPORTER_2"/>
    <property type="match status" value="1"/>
</dbReference>
<dbReference type="EMBL" id="CP098828">
    <property type="protein sequence ID" value="XBO75949.1"/>
    <property type="molecule type" value="Genomic_DNA"/>
</dbReference>
<dbReference type="AlphaFoldDB" id="A0AAU7KWI9"/>
<proteinExistence type="predicted"/>
<gene>
    <name evidence="5" type="ORF">NFG57_04005</name>
</gene>